<comment type="caution">
    <text evidence="4">The sequence shown here is derived from an EMBL/GenBank/DDBJ whole genome shotgun (WGS) entry which is preliminary data.</text>
</comment>
<organism evidence="4 5">
    <name type="scientific">Leptospira gomenensis</name>
    <dbReference type="NCBI Taxonomy" id="2484974"/>
    <lineage>
        <taxon>Bacteria</taxon>
        <taxon>Pseudomonadati</taxon>
        <taxon>Spirochaetota</taxon>
        <taxon>Spirochaetia</taxon>
        <taxon>Leptospirales</taxon>
        <taxon>Leptospiraceae</taxon>
        <taxon>Leptospira</taxon>
    </lineage>
</organism>
<dbReference type="GO" id="GO:0003677">
    <property type="term" value="F:DNA binding"/>
    <property type="evidence" value="ECO:0007669"/>
    <property type="project" value="UniProtKB-UniRule"/>
</dbReference>
<name>A0A5F1YK07_9LEPT</name>
<gene>
    <name evidence="4" type="ORF">EHQ17_08115</name>
</gene>
<proteinExistence type="predicted"/>
<feature type="domain" description="HTH tetR-type" evidence="3">
    <location>
        <begin position="19"/>
        <end position="79"/>
    </location>
</feature>
<dbReference type="RefSeq" id="WP_135594966.1">
    <property type="nucleotide sequence ID" value="NZ_RQEZ01000091.1"/>
</dbReference>
<keyword evidence="5" id="KW-1185">Reference proteome</keyword>
<dbReference type="PROSITE" id="PS50977">
    <property type="entry name" value="HTH_TETR_2"/>
    <property type="match status" value="1"/>
</dbReference>
<dbReference type="OrthoDB" id="2356263at2"/>
<reference evidence="4" key="1">
    <citation type="journal article" date="2019" name="PLoS Negl. Trop. Dis.">
        <title>Revisiting the worldwide diversity of Leptospira species in the environment.</title>
        <authorList>
            <person name="Vincent A.T."/>
            <person name="Schiettekatte O."/>
            <person name="Bourhy P."/>
            <person name="Veyrier F.J."/>
            <person name="Picardeau M."/>
        </authorList>
    </citation>
    <scope>NUCLEOTIDE SEQUENCE [LARGE SCALE GENOMIC DNA]</scope>
    <source>
        <strain evidence="4">201800299</strain>
    </source>
</reference>
<evidence type="ECO:0000256" key="2">
    <source>
        <dbReference type="PROSITE-ProRule" id="PRU00335"/>
    </source>
</evidence>
<evidence type="ECO:0000313" key="4">
    <source>
        <dbReference type="EMBL" id="TGK34867.1"/>
    </source>
</evidence>
<protein>
    <submittedName>
        <fullName evidence="4">TetR/AcrR family transcriptional regulator</fullName>
    </submittedName>
</protein>
<evidence type="ECO:0000256" key="1">
    <source>
        <dbReference type="ARBA" id="ARBA00023125"/>
    </source>
</evidence>
<dbReference type="Gene3D" id="1.10.357.10">
    <property type="entry name" value="Tetracycline Repressor, domain 2"/>
    <property type="match status" value="1"/>
</dbReference>
<dbReference type="InterPro" id="IPR041674">
    <property type="entry name" value="TetR_C_22"/>
</dbReference>
<sequence length="216" mass="24911">MEEETVLGLRTNPIQKRAREKREIILNSAKKLILKKGPDKFTLQEIAEDIDSPIGTIYRYYSGKPAILRAIAQIHLDLLRSELKVQLTDLGKSGSEEVRFYRIVRKILNLFEKFYEADPAFQTVWSGSQAYPSLRELDLDDTRKNAEIVADALECFVPRMQRTKLATLCVLLCDSIGSALRMTSMMDEKEKKRILSQLRAMITNHLYWARKSFGPR</sequence>
<evidence type="ECO:0000259" key="3">
    <source>
        <dbReference type="PROSITE" id="PS50977"/>
    </source>
</evidence>
<feature type="DNA-binding region" description="H-T-H motif" evidence="2">
    <location>
        <begin position="42"/>
        <end position="61"/>
    </location>
</feature>
<dbReference type="EMBL" id="RQFA01000034">
    <property type="protein sequence ID" value="TGK34867.1"/>
    <property type="molecule type" value="Genomic_DNA"/>
</dbReference>
<dbReference type="InterPro" id="IPR009057">
    <property type="entry name" value="Homeodomain-like_sf"/>
</dbReference>
<dbReference type="InterPro" id="IPR001647">
    <property type="entry name" value="HTH_TetR"/>
</dbReference>
<accession>A0A5F1YK07</accession>
<evidence type="ECO:0000313" key="5">
    <source>
        <dbReference type="Proteomes" id="UP000298277"/>
    </source>
</evidence>
<dbReference type="Pfam" id="PF00440">
    <property type="entry name" value="TetR_N"/>
    <property type="match status" value="1"/>
</dbReference>
<dbReference type="Pfam" id="PF17928">
    <property type="entry name" value="TetR_C_22"/>
    <property type="match status" value="1"/>
</dbReference>
<dbReference type="AlphaFoldDB" id="A0A5F1YK07"/>
<keyword evidence="1 2" id="KW-0238">DNA-binding</keyword>
<dbReference type="SUPFAM" id="SSF46689">
    <property type="entry name" value="Homeodomain-like"/>
    <property type="match status" value="1"/>
</dbReference>
<dbReference type="Proteomes" id="UP000298277">
    <property type="component" value="Unassembled WGS sequence"/>
</dbReference>